<evidence type="ECO:0000313" key="7">
    <source>
        <dbReference type="Proteomes" id="UP001295423"/>
    </source>
</evidence>
<reference evidence="6" key="1">
    <citation type="submission" date="2023-08" db="EMBL/GenBank/DDBJ databases">
        <authorList>
            <person name="Audoor S."/>
            <person name="Bilcke G."/>
        </authorList>
    </citation>
    <scope>NUCLEOTIDE SEQUENCE</scope>
</reference>
<keyword evidence="2" id="KW-0863">Zinc-finger</keyword>
<dbReference type="AlphaFoldDB" id="A0AAD2JKE0"/>
<organism evidence="6 7">
    <name type="scientific">Cylindrotheca closterium</name>
    <dbReference type="NCBI Taxonomy" id="2856"/>
    <lineage>
        <taxon>Eukaryota</taxon>
        <taxon>Sar</taxon>
        <taxon>Stramenopiles</taxon>
        <taxon>Ochrophyta</taxon>
        <taxon>Bacillariophyta</taxon>
        <taxon>Bacillariophyceae</taxon>
        <taxon>Bacillariophycidae</taxon>
        <taxon>Bacillariales</taxon>
        <taxon>Bacillariaceae</taxon>
        <taxon>Cylindrotheca</taxon>
    </lineage>
</organism>
<feature type="region of interest" description="Disordered" evidence="4">
    <location>
        <begin position="18"/>
        <end position="41"/>
    </location>
</feature>
<dbReference type="InterPro" id="IPR001876">
    <property type="entry name" value="Znf_RanBP2"/>
</dbReference>
<accession>A0AAD2JKE0</accession>
<dbReference type="NCBIfam" id="TIGR01053">
    <property type="entry name" value="LSD1"/>
    <property type="match status" value="1"/>
</dbReference>
<dbReference type="EMBL" id="CAKOGP040001969">
    <property type="protein sequence ID" value="CAJ1958140.1"/>
    <property type="molecule type" value="Genomic_DNA"/>
</dbReference>
<keyword evidence="1" id="KW-0479">Metal-binding</keyword>
<feature type="domain" description="RanBP2-type" evidence="5">
    <location>
        <begin position="64"/>
        <end position="83"/>
    </location>
</feature>
<dbReference type="PROSITE" id="PS01358">
    <property type="entry name" value="ZF_RANBP2_1"/>
    <property type="match status" value="1"/>
</dbReference>
<protein>
    <recommendedName>
        <fullName evidence="5">RanBP2-type domain-containing protein</fullName>
    </recommendedName>
</protein>
<evidence type="ECO:0000256" key="3">
    <source>
        <dbReference type="ARBA" id="ARBA00022833"/>
    </source>
</evidence>
<dbReference type="GO" id="GO:0008270">
    <property type="term" value="F:zinc ion binding"/>
    <property type="evidence" value="ECO:0007669"/>
    <property type="project" value="UniProtKB-KW"/>
</dbReference>
<keyword evidence="3" id="KW-0862">Zinc</keyword>
<dbReference type="Pfam" id="PF06943">
    <property type="entry name" value="zf-LSD1"/>
    <property type="match status" value="1"/>
</dbReference>
<evidence type="ECO:0000256" key="2">
    <source>
        <dbReference type="ARBA" id="ARBA00022771"/>
    </source>
</evidence>
<evidence type="ECO:0000313" key="6">
    <source>
        <dbReference type="EMBL" id="CAJ1958140.1"/>
    </source>
</evidence>
<keyword evidence="7" id="KW-1185">Reference proteome</keyword>
<dbReference type="Proteomes" id="UP001295423">
    <property type="component" value="Unassembled WGS sequence"/>
</dbReference>
<comment type="caution">
    <text evidence="6">The sequence shown here is derived from an EMBL/GenBank/DDBJ whole genome shotgun (WGS) entry which is preliminary data.</text>
</comment>
<sequence length="86" mass="9246">MDPEKKTVEPDVIVAAVPAGDSEYKPPTGGGGDGSGQPIPPQHTRFYCSSCRTPYDLPNGSTSWRCANCHTFNSTTPDQCPWCVVM</sequence>
<evidence type="ECO:0000256" key="4">
    <source>
        <dbReference type="SAM" id="MobiDB-lite"/>
    </source>
</evidence>
<proteinExistence type="predicted"/>
<evidence type="ECO:0000256" key="1">
    <source>
        <dbReference type="ARBA" id="ARBA00022723"/>
    </source>
</evidence>
<evidence type="ECO:0000259" key="5">
    <source>
        <dbReference type="PROSITE" id="PS01358"/>
    </source>
</evidence>
<dbReference type="InterPro" id="IPR005735">
    <property type="entry name" value="Znf_LSD1"/>
</dbReference>
<gene>
    <name evidence="6" type="ORF">CYCCA115_LOCUS17043</name>
</gene>
<name>A0AAD2JKE0_9STRA</name>